<dbReference type="InterPro" id="IPR003615">
    <property type="entry name" value="HNH_nuc"/>
</dbReference>
<dbReference type="RefSeq" id="WP_046558075.1">
    <property type="nucleotide sequence ID" value="NZ_LAHO01000012.1"/>
</dbReference>
<dbReference type="EMBL" id="LAHO01000012">
    <property type="protein sequence ID" value="KKO44994.1"/>
    <property type="molecule type" value="Genomic_DNA"/>
</dbReference>
<dbReference type="PATRIC" id="fig|336831.14.peg.1770"/>
<dbReference type="Pfam" id="PF13489">
    <property type="entry name" value="Methyltransf_23"/>
    <property type="match status" value="1"/>
</dbReference>
<evidence type="ECO:0000313" key="3">
    <source>
        <dbReference type="Proteomes" id="UP000034228"/>
    </source>
</evidence>
<evidence type="ECO:0000313" key="2">
    <source>
        <dbReference type="EMBL" id="KKO44994.1"/>
    </source>
</evidence>
<dbReference type="AlphaFoldDB" id="A0A0M2V3K7"/>
<dbReference type="PANTHER" id="PTHR43861">
    <property type="entry name" value="TRANS-ACONITATE 2-METHYLTRANSFERASE-RELATED"/>
    <property type="match status" value="1"/>
</dbReference>
<dbReference type="STRING" id="336831.WG68_12705"/>
<dbReference type="Gene3D" id="3.40.50.150">
    <property type="entry name" value="Vaccinia Virus protein VP39"/>
    <property type="match status" value="1"/>
</dbReference>
<gene>
    <name evidence="2" type="ORF">WG68_12705</name>
</gene>
<name>A0A0M2V3K7_9GAMM</name>
<dbReference type="Gene3D" id="1.10.30.50">
    <property type="match status" value="1"/>
</dbReference>
<proteinExistence type="predicted"/>
<accession>A0A0M2V3K7</accession>
<keyword evidence="2" id="KW-0808">Transferase</keyword>
<dbReference type="Pfam" id="PF13395">
    <property type="entry name" value="HNH_4"/>
    <property type="match status" value="1"/>
</dbReference>
<evidence type="ECO:0000259" key="1">
    <source>
        <dbReference type="Pfam" id="PF13395"/>
    </source>
</evidence>
<dbReference type="CDD" id="cd02440">
    <property type="entry name" value="AdoMet_MTases"/>
    <property type="match status" value="1"/>
</dbReference>
<organism evidence="2 3">
    <name type="scientific">Arsukibacterium ikkense</name>
    <dbReference type="NCBI Taxonomy" id="336831"/>
    <lineage>
        <taxon>Bacteria</taxon>
        <taxon>Pseudomonadati</taxon>
        <taxon>Pseudomonadota</taxon>
        <taxon>Gammaproteobacteria</taxon>
        <taxon>Chromatiales</taxon>
        <taxon>Chromatiaceae</taxon>
        <taxon>Arsukibacterium</taxon>
    </lineage>
</organism>
<dbReference type="OrthoDB" id="189743at2"/>
<reference evidence="2 3" key="1">
    <citation type="submission" date="2015-03" db="EMBL/GenBank/DDBJ databases">
        <title>Draft genome sequences of two protease-producing strains of Arsukibacterium isolated from two cold and alkaline environments.</title>
        <authorList>
            <person name="Lylloff J.E."/>
            <person name="Skov L.B."/>
            <person name="Jepsen M."/>
            <person name="Hallin P.F."/>
            <person name="Sorensen S.J."/>
            <person name="Stougaard P."/>
            <person name="Glaring M.A."/>
        </authorList>
    </citation>
    <scope>NUCLEOTIDE SEQUENCE [LARGE SCALE GENOMIC DNA]</scope>
    <source>
        <strain evidence="2 3">GCM72</strain>
    </source>
</reference>
<dbReference type="InterPro" id="IPR029063">
    <property type="entry name" value="SAM-dependent_MTases_sf"/>
</dbReference>
<protein>
    <submittedName>
        <fullName evidence="2">SAM-dependent methlyltransferase</fullName>
    </submittedName>
</protein>
<keyword evidence="3" id="KW-1185">Reference proteome</keyword>
<dbReference type="SUPFAM" id="SSF53335">
    <property type="entry name" value="S-adenosyl-L-methionine-dependent methyltransferases"/>
    <property type="match status" value="1"/>
</dbReference>
<dbReference type="Proteomes" id="UP000034228">
    <property type="component" value="Unassembled WGS sequence"/>
</dbReference>
<feature type="domain" description="HNH nuclease" evidence="1">
    <location>
        <begin position="462"/>
        <end position="498"/>
    </location>
</feature>
<comment type="caution">
    <text evidence="2">The sequence shown here is derived from an EMBL/GenBank/DDBJ whole genome shotgun (WGS) entry which is preliminary data.</text>
</comment>
<sequence>MSKTVDIYHQQAELFAAQYDALSFEQVHACWQPYWPKEQLVLDIGAGSGRDALWLAGQGCQVIAVEPAADLLRLGQLKTDAQSIREKQQKVQWLHDSLPELKACYQLNLQFNTILLSAVWMHILPSERPRAFRKIANLLAPGGRFVLSLRFGDFSDERTAYPVSVDEIAALARQFGLVLRFVSDITADAGGRAGVEWQTLVLELPDDGSGSLSKVRHIVVNDNKSSTYKLALLRTLVRIADAHPGAVVDRQDGSVAISLGLVALYWIRLFKRLVDNNMQQNSDPAKGLGFVKPEGWGLLSQLTADDFAIGNFYSGKDAAALQQLFSDTLATIKAGPVTYIWQGHKDNPLFSMVRSKTTRQSTVLLDKTFLGSFGSFILSEEMWLCFRQYGCWIEPLLVQQWIAEMQKYELNQQQQFSLDSYHHQLRWLERQHDTGMVRKKVEQLRQQGKDVCSVWSGSSLYSYDIDHCVPFSYWPNNDLWNLLPASSQENRVKRDRLPSQARLKSSGALIKDWWQQAWHSDAEQQRFFIEAGLSLPNISSGCRDFDEVFHALQFQAIGIKQRLQVAEW</sequence>
<dbReference type="GO" id="GO:0016740">
    <property type="term" value="F:transferase activity"/>
    <property type="evidence" value="ECO:0007669"/>
    <property type="project" value="UniProtKB-KW"/>
</dbReference>